<feature type="domain" description="MADS-box" evidence="7">
    <location>
        <begin position="1"/>
        <end position="62"/>
    </location>
</feature>
<dbReference type="Pfam" id="PF00319">
    <property type="entry name" value="SRF-TF"/>
    <property type="match status" value="1"/>
</dbReference>
<feature type="compositionally biased region" description="Polar residues" evidence="6">
    <location>
        <begin position="105"/>
        <end position="125"/>
    </location>
</feature>
<dbReference type="Gene3D" id="3.40.1810.10">
    <property type="entry name" value="Transcription factor, MADS-box"/>
    <property type="match status" value="1"/>
</dbReference>
<evidence type="ECO:0000256" key="4">
    <source>
        <dbReference type="ARBA" id="ARBA00023163"/>
    </source>
</evidence>
<evidence type="ECO:0000256" key="1">
    <source>
        <dbReference type="ARBA" id="ARBA00004123"/>
    </source>
</evidence>
<keyword evidence="9" id="KW-1185">Reference proteome</keyword>
<reference evidence="8" key="2">
    <citation type="submission" date="2023-01" db="EMBL/GenBank/DDBJ databases">
        <authorList>
            <person name="Petersen C."/>
        </authorList>
    </citation>
    <scope>NUCLEOTIDE SEQUENCE</scope>
    <source>
        <strain evidence="8">IBT 15450</strain>
    </source>
</reference>
<accession>A0AAD6N8B6</accession>
<sequence length="182" mass="21043">MGRVRRAIVSLQNKRSRLTTYRKRSAGAMKKLHELSVLCNQDIFLYIRDQETGKLQTFASCDEKFVPDYDLISQEDRKGPKDMQIYYTQAQNQKQNQKQKRNQQETQSNQQPSDKSENQWNIQWSNQPVNQPHNQNHGPKWLSSSAGSEEHKSAHSVTTPQAPPRLDCRGQRNQGSSPHVPE</sequence>
<evidence type="ECO:0000256" key="2">
    <source>
        <dbReference type="ARBA" id="ARBA00023015"/>
    </source>
</evidence>
<proteinExistence type="predicted"/>
<keyword evidence="5" id="KW-0539">Nucleus</keyword>
<keyword evidence="2" id="KW-0805">Transcription regulation</keyword>
<reference evidence="8" key="1">
    <citation type="journal article" date="2023" name="IMA Fungus">
        <title>Comparative genomic study of the Penicillium genus elucidates a diverse pangenome and 15 lateral gene transfer events.</title>
        <authorList>
            <person name="Petersen C."/>
            <person name="Sorensen T."/>
            <person name="Nielsen M.R."/>
            <person name="Sondergaard T.E."/>
            <person name="Sorensen J.L."/>
            <person name="Fitzpatrick D.A."/>
            <person name="Frisvad J.C."/>
            <person name="Nielsen K.L."/>
        </authorList>
    </citation>
    <scope>NUCLEOTIDE SEQUENCE</scope>
    <source>
        <strain evidence="8">IBT 15450</strain>
    </source>
</reference>
<dbReference type="GO" id="GO:0046983">
    <property type="term" value="F:protein dimerization activity"/>
    <property type="evidence" value="ECO:0007669"/>
    <property type="project" value="InterPro"/>
</dbReference>
<keyword evidence="3" id="KW-0238">DNA-binding</keyword>
<evidence type="ECO:0000313" key="8">
    <source>
        <dbReference type="EMBL" id="KAJ6041353.1"/>
    </source>
</evidence>
<evidence type="ECO:0000256" key="6">
    <source>
        <dbReference type="SAM" id="MobiDB-lite"/>
    </source>
</evidence>
<name>A0AAD6N8B6_PENCN</name>
<comment type="subcellular location">
    <subcellularLocation>
        <location evidence="1">Nucleus</location>
    </subcellularLocation>
</comment>
<dbReference type="GO" id="GO:0005634">
    <property type="term" value="C:nucleus"/>
    <property type="evidence" value="ECO:0007669"/>
    <property type="project" value="UniProtKB-SubCell"/>
</dbReference>
<dbReference type="PROSITE" id="PS50066">
    <property type="entry name" value="MADS_BOX_2"/>
    <property type="match status" value="1"/>
</dbReference>
<dbReference type="GO" id="GO:0003677">
    <property type="term" value="F:DNA binding"/>
    <property type="evidence" value="ECO:0007669"/>
    <property type="project" value="UniProtKB-KW"/>
</dbReference>
<dbReference type="PANTHER" id="PTHR48019">
    <property type="entry name" value="SERUM RESPONSE FACTOR HOMOLOG"/>
    <property type="match status" value="1"/>
</dbReference>
<dbReference type="GO" id="GO:0045944">
    <property type="term" value="P:positive regulation of transcription by RNA polymerase II"/>
    <property type="evidence" value="ECO:0007669"/>
    <property type="project" value="UniProtKB-ARBA"/>
</dbReference>
<evidence type="ECO:0000256" key="3">
    <source>
        <dbReference type="ARBA" id="ARBA00023125"/>
    </source>
</evidence>
<evidence type="ECO:0000256" key="5">
    <source>
        <dbReference type="ARBA" id="ARBA00023242"/>
    </source>
</evidence>
<evidence type="ECO:0000313" key="9">
    <source>
        <dbReference type="Proteomes" id="UP001219568"/>
    </source>
</evidence>
<organism evidence="8 9">
    <name type="scientific">Penicillium canescens</name>
    <dbReference type="NCBI Taxonomy" id="5083"/>
    <lineage>
        <taxon>Eukaryota</taxon>
        <taxon>Fungi</taxon>
        <taxon>Dikarya</taxon>
        <taxon>Ascomycota</taxon>
        <taxon>Pezizomycotina</taxon>
        <taxon>Eurotiomycetes</taxon>
        <taxon>Eurotiomycetidae</taxon>
        <taxon>Eurotiales</taxon>
        <taxon>Aspergillaceae</taxon>
        <taxon>Penicillium</taxon>
    </lineage>
</organism>
<feature type="compositionally biased region" description="Low complexity" evidence="6">
    <location>
        <begin position="126"/>
        <end position="137"/>
    </location>
</feature>
<dbReference type="Proteomes" id="UP001219568">
    <property type="component" value="Unassembled WGS sequence"/>
</dbReference>
<feature type="region of interest" description="Disordered" evidence="6">
    <location>
        <begin position="72"/>
        <end position="182"/>
    </location>
</feature>
<dbReference type="PRINTS" id="PR00404">
    <property type="entry name" value="MADSDOMAIN"/>
</dbReference>
<dbReference type="SUPFAM" id="SSF55455">
    <property type="entry name" value="SRF-like"/>
    <property type="match status" value="1"/>
</dbReference>
<feature type="compositionally biased region" description="Polar residues" evidence="6">
    <location>
        <begin position="171"/>
        <end position="182"/>
    </location>
</feature>
<dbReference type="InterPro" id="IPR050142">
    <property type="entry name" value="MADS-box/MEF2_TF"/>
</dbReference>
<dbReference type="CDD" id="cd00120">
    <property type="entry name" value="MADS"/>
    <property type="match status" value="1"/>
</dbReference>
<dbReference type="SMART" id="SM00432">
    <property type="entry name" value="MADS"/>
    <property type="match status" value="1"/>
</dbReference>
<dbReference type="InterPro" id="IPR002100">
    <property type="entry name" value="TF_MADSbox"/>
</dbReference>
<dbReference type="AlphaFoldDB" id="A0AAD6N8B6"/>
<protein>
    <recommendedName>
        <fullName evidence="7">MADS-box domain-containing protein</fullName>
    </recommendedName>
</protein>
<evidence type="ECO:0000259" key="7">
    <source>
        <dbReference type="PROSITE" id="PS50066"/>
    </source>
</evidence>
<dbReference type="InterPro" id="IPR036879">
    <property type="entry name" value="TF_MADSbox_sf"/>
</dbReference>
<gene>
    <name evidence="8" type="ORF">N7460_006743</name>
</gene>
<comment type="caution">
    <text evidence="8">The sequence shown here is derived from an EMBL/GenBank/DDBJ whole genome shotgun (WGS) entry which is preliminary data.</text>
</comment>
<dbReference type="EMBL" id="JAQJZL010000005">
    <property type="protein sequence ID" value="KAJ6041353.1"/>
    <property type="molecule type" value="Genomic_DNA"/>
</dbReference>
<keyword evidence="4" id="KW-0804">Transcription</keyword>